<keyword evidence="2" id="KW-0808">Transferase</keyword>
<dbReference type="EMBL" id="FNIL01000001">
    <property type="protein sequence ID" value="SDN39367.1"/>
    <property type="molecule type" value="Genomic_DNA"/>
</dbReference>
<feature type="domain" description="O-methyltransferase C-terminal" evidence="1">
    <location>
        <begin position="130"/>
        <end position="285"/>
    </location>
</feature>
<dbReference type="Gene3D" id="3.40.50.150">
    <property type="entry name" value="Vaccinia Virus protein VP39"/>
    <property type="match status" value="1"/>
</dbReference>
<accession>A0A1H0B0W3</accession>
<evidence type="ECO:0000259" key="1">
    <source>
        <dbReference type="Pfam" id="PF00891"/>
    </source>
</evidence>
<dbReference type="GO" id="GO:0008171">
    <property type="term" value="F:O-methyltransferase activity"/>
    <property type="evidence" value="ECO:0007669"/>
    <property type="project" value="InterPro"/>
</dbReference>
<name>A0A1H0B0W3_9BACI</name>
<keyword evidence="2" id="KW-0489">Methyltransferase</keyword>
<dbReference type="GO" id="GO:0032259">
    <property type="term" value="P:methylation"/>
    <property type="evidence" value="ECO:0007669"/>
    <property type="project" value="UniProtKB-KW"/>
</dbReference>
<gene>
    <name evidence="2" type="ORF">SAMN04488053_101710</name>
</gene>
<organism evidence="2 3">
    <name type="scientific">Alkalicoccus daliensis</name>
    <dbReference type="NCBI Taxonomy" id="745820"/>
    <lineage>
        <taxon>Bacteria</taxon>
        <taxon>Bacillati</taxon>
        <taxon>Bacillota</taxon>
        <taxon>Bacilli</taxon>
        <taxon>Bacillales</taxon>
        <taxon>Bacillaceae</taxon>
        <taxon>Alkalicoccus</taxon>
    </lineage>
</organism>
<sequence>MSELQRVLQARNWMKTNENFLQTWHAHVGYKMDLFDSFKKSAEVKSVAETRQLSPDLLQRWVDVGVVVGHLKETKKNQYKSKRRLVKYASKNSSESVGILLSEMMELHIPTLLEYPEILVSDERITYMSDKFAQIVAETSTLLEKAAVNPILKWVKKEKPSSIIDLGSGLGGYLKSINNKFPRIELTGVELSEEVVKNAKEKHGDQINIIQGDIVEFLNKFEGKTDMLMAHNLLYYFKPEDRVGLFKKFNNALSSKGSVTIISPLVKAKYGAAFTTAFNTFMTAHANLYPLPSPEELEKDADAAGFSVKEMKPLIREGGWYLVTLKKVN</sequence>
<reference evidence="3" key="1">
    <citation type="submission" date="2016-10" db="EMBL/GenBank/DDBJ databases">
        <authorList>
            <person name="Varghese N."/>
            <person name="Submissions S."/>
        </authorList>
    </citation>
    <scope>NUCLEOTIDE SEQUENCE [LARGE SCALE GENOMIC DNA]</scope>
    <source>
        <strain evidence="3">CGMCC 1.10369</strain>
    </source>
</reference>
<dbReference type="PANTHER" id="PTHR43861">
    <property type="entry name" value="TRANS-ACONITATE 2-METHYLTRANSFERASE-RELATED"/>
    <property type="match status" value="1"/>
</dbReference>
<dbReference type="Pfam" id="PF00891">
    <property type="entry name" value="Methyltransf_2"/>
    <property type="match status" value="1"/>
</dbReference>
<dbReference type="SUPFAM" id="SSF53335">
    <property type="entry name" value="S-adenosyl-L-methionine-dependent methyltransferases"/>
    <property type="match status" value="1"/>
</dbReference>
<dbReference type="Proteomes" id="UP000198778">
    <property type="component" value="Unassembled WGS sequence"/>
</dbReference>
<proteinExistence type="predicted"/>
<evidence type="ECO:0000313" key="2">
    <source>
        <dbReference type="EMBL" id="SDN39367.1"/>
    </source>
</evidence>
<protein>
    <submittedName>
        <fullName evidence="2">O-methyltransferase</fullName>
    </submittedName>
</protein>
<dbReference type="AlphaFoldDB" id="A0A1H0B0W3"/>
<keyword evidence="3" id="KW-1185">Reference proteome</keyword>
<evidence type="ECO:0000313" key="3">
    <source>
        <dbReference type="Proteomes" id="UP000198778"/>
    </source>
</evidence>
<dbReference type="STRING" id="745820.SAMN04488053_101710"/>
<dbReference type="InterPro" id="IPR001077">
    <property type="entry name" value="COMT_C"/>
</dbReference>
<dbReference type="CDD" id="cd02440">
    <property type="entry name" value="AdoMet_MTases"/>
    <property type="match status" value="1"/>
</dbReference>
<dbReference type="InterPro" id="IPR029063">
    <property type="entry name" value="SAM-dependent_MTases_sf"/>
</dbReference>
<dbReference type="RefSeq" id="WP_244516634.1">
    <property type="nucleotide sequence ID" value="NZ_FNIL01000001.1"/>
</dbReference>